<evidence type="ECO:0000256" key="2">
    <source>
        <dbReference type="SAM" id="SignalP"/>
    </source>
</evidence>
<protein>
    <submittedName>
        <fullName evidence="3">Uncharacterized protein</fullName>
    </submittedName>
</protein>
<feature type="signal peptide" evidence="2">
    <location>
        <begin position="1"/>
        <end position="22"/>
    </location>
</feature>
<proteinExistence type="predicted"/>
<sequence length="152" mass="17303">MNRITFFLFFLATNLCYKEVSSLKCYTCSTLDAEVCRLEQALDESQLECGARTTCVTMTYEQFSSGQKIKRFIKKCGMADSRRCKDNCENVEHLVKDSCKTSCCSSNLCNEEVKEDIIWYALIGTPNSSHRIFQGNFFTIFAVIVSGILYLV</sequence>
<keyword evidence="2" id="KW-0732">Signal</keyword>
<organism evidence="3 4">
    <name type="scientific">Clytia hemisphaerica</name>
    <dbReference type="NCBI Taxonomy" id="252671"/>
    <lineage>
        <taxon>Eukaryota</taxon>
        <taxon>Metazoa</taxon>
        <taxon>Cnidaria</taxon>
        <taxon>Hydrozoa</taxon>
        <taxon>Hydroidolina</taxon>
        <taxon>Leptothecata</taxon>
        <taxon>Obeliida</taxon>
        <taxon>Clytiidae</taxon>
        <taxon>Clytia</taxon>
    </lineage>
</organism>
<dbReference type="SUPFAM" id="SSF57302">
    <property type="entry name" value="Snake toxin-like"/>
    <property type="match status" value="1"/>
</dbReference>
<evidence type="ECO:0000313" key="4">
    <source>
        <dbReference type="Proteomes" id="UP000594262"/>
    </source>
</evidence>
<feature type="transmembrane region" description="Helical" evidence="1">
    <location>
        <begin position="132"/>
        <end position="151"/>
    </location>
</feature>
<dbReference type="Gene3D" id="2.10.60.10">
    <property type="entry name" value="CD59"/>
    <property type="match status" value="1"/>
</dbReference>
<reference evidence="3" key="1">
    <citation type="submission" date="2021-01" db="UniProtKB">
        <authorList>
            <consortium name="EnsemblMetazoa"/>
        </authorList>
    </citation>
    <scope>IDENTIFICATION</scope>
</reference>
<dbReference type="OrthoDB" id="5945173at2759"/>
<keyword evidence="1" id="KW-0472">Membrane</keyword>
<dbReference type="AlphaFoldDB" id="A0A7M5X5N0"/>
<feature type="chain" id="PRO_5029545647" evidence="2">
    <location>
        <begin position="23"/>
        <end position="152"/>
    </location>
</feature>
<dbReference type="EnsemblMetazoa" id="CLYHEMT018321.3">
    <property type="protein sequence ID" value="CLYHEMP018321.3"/>
    <property type="gene ID" value="CLYHEMG018321"/>
</dbReference>
<keyword evidence="1" id="KW-0812">Transmembrane</keyword>
<evidence type="ECO:0000256" key="1">
    <source>
        <dbReference type="SAM" id="Phobius"/>
    </source>
</evidence>
<keyword evidence="4" id="KW-1185">Reference proteome</keyword>
<dbReference type="CDD" id="cd00117">
    <property type="entry name" value="TFP"/>
    <property type="match status" value="1"/>
</dbReference>
<dbReference type="Proteomes" id="UP000594262">
    <property type="component" value="Unplaced"/>
</dbReference>
<dbReference type="InterPro" id="IPR045860">
    <property type="entry name" value="Snake_toxin-like_sf"/>
</dbReference>
<evidence type="ECO:0000313" key="3">
    <source>
        <dbReference type="EnsemblMetazoa" id="CLYHEMP018321.3"/>
    </source>
</evidence>
<accession>A0A7M5X5N0</accession>
<name>A0A7M5X5N0_9CNID</name>
<keyword evidence="1" id="KW-1133">Transmembrane helix</keyword>